<gene>
    <name evidence="2" type="ORF">JY500_05560</name>
</gene>
<dbReference type="EMBL" id="CP071060">
    <property type="protein sequence ID" value="QSI78110.1"/>
    <property type="molecule type" value="Genomic_DNA"/>
</dbReference>
<feature type="transmembrane region" description="Helical" evidence="1">
    <location>
        <begin position="12"/>
        <end position="34"/>
    </location>
</feature>
<protein>
    <submittedName>
        <fullName evidence="2">Uncharacterized protein</fullName>
    </submittedName>
</protein>
<keyword evidence="1" id="KW-0812">Transmembrane</keyword>
<accession>A0ABX7M8P0</accession>
<feature type="transmembrane region" description="Helical" evidence="1">
    <location>
        <begin position="54"/>
        <end position="72"/>
    </location>
</feature>
<dbReference type="RefSeq" id="WP_206255395.1">
    <property type="nucleotide sequence ID" value="NZ_CP071060.1"/>
</dbReference>
<organism evidence="2 3">
    <name type="scientific">Niveibacterium microcysteis</name>
    <dbReference type="NCBI Taxonomy" id="2811415"/>
    <lineage>
        <taxon>Bacteria</taxon>
        <taxon>Pseudomonadati</taxon>
        <taxon>Pseudomonadota</taxon>
        <taxon>Betaproteobacteria</taxon>
        <taxon>Rhodocyclales</taxon>
        <taxon>Rhodocyclaceae</taxon>
        <taxon>Niveibacterium</taxon>
    </lineage>
</organism>
<dbReference type="Proteomes" id="UP000663570">
    <property type="component" value="Chromosome"/>
</dbReference>
<sequence>MKRWFIVSGGLFIVVGVFYDAMPLELFGALFSRFSDRSGHVYYRVVPVDSPDMLKLGLLCGGTALLVAGFLTRSNREK</sequence>
<evidence type="ECO:0000256" key="1">
    <source>
        <dbReference type="SAM" id="Phobius"/>
    </source>
</evidence>
<proteinExistence type="predicted"/>
<keyword evidence="1" id="KW-1133">Transmembrane helix</keyword>
<evidence type="ECO:0000313" key="3">
    <source>
        <dbReference type="Proteomes" id="UP000663570"/>
    </source>
</evidence>
<keyword evidence="3" id="KW-1185">Reference proteome</keyword>
<evidence type="ECO:0000313" key="2">
    <source>
        <dbReference type="EMBL" id="QSI78110.1"/>
    </source>
</evidence>
<keyword evidence="1" id="KW-0472">Membrane</keyword>
<reference evidence="2 3" key="1">
    <citation type="submission" date="2021-02" db="EMBL/GenBank/DDBJ databases">
        <title>Niveibacterium changnyeongensis HC41.</title>
        <authorList>
            <person name="Kang M."/>
        </authorList>
    </citation>
    <scope>NUCLEOTIDE SEQUENCE [LARGE SCALE GENOMIC DNA]</scope>
    <source>
        <strain evidence="2 3">HC41</strain>
    </source>
</reference>
<name>A0ABX7M8P0_9RHOO</name>